<reference evidence="1" key="1">
    <citation type="submission" date="2017-02" db="UniProtKB">
        <authorList>
            <consortium name="WormBaseParasite"/>
        </authorList>
    </citation>
    <scope>IDENTIFICATION</scope>
</reference>
<dbReference type="AlphaFoldDB" id="A0A0R3WCU1"/>
<name>A0A0R3WCU1_TAEAS</name>
<evidence type="ECO:0000313" key="1">
    <source>
        <dbReference type="WBParaSite" id="TASK_0000853901-mRNA-1"/>
    </source>
</evidence>
<organism evidence="1">
    <name type="scientific">Taenia asiatica</name>
    <name type="common">Asian tapeworm</name>
    <dbReference type="NCBI Taxonomy" id="60517"/>
    <lineage>
        <taxon>Eukaryota</taxon>
        <taxon>Metazoa</taxon>
        <taxon>Spiralia</taxon>
        <taxon>Lophotrochozoa</taxon>
        <taxon>Platyhelminthes</taxon>
        <taxon>Cestoda</taxon>
        <taxon>Eucestoda</taxon>
        <taxon>Cyclophyllidea</taxon>
        <taxon>Taeniidae</taxon>
        <taxon>Taenia</taxon>
    </lineage>
</organism>
<accession>A0A0R3WCU1</accession>
<sequence>LTEINVYTIRPVYIERKGDGEGDKGEMETVHV</sequence>
<protein>
    <submittedName>
        <fullName evidence="1">Pyridoxamine 5'-phosphate oxidase family protein</fullName>
    </submittedName>
</protein>
<proteinExistence type="predicted"/>
<dbReference type="WBParaSite" id="TASK_0000853901-mRNA-1">
    <property type="protein sequence ID" value="TASK_0000853901-mRNA-1"/>
    <property type="gene ID" value="TASK_0000853901"/>
</dbReference>